<evidence type="ECO:0000313" key="3">
    <source>
        <dbReference type="EMBL" id="MBB5376606.1"/>
    </source>
</evidence>
<dbReference type="AlphaFoldDB" id="A0A7W8KGJ4"/>
<keyword evidence="5" id="KW-1185">Reference proteome</keyword>
<organism evidence="3 4">
    <name type="scientific">Deinococcus metalli</name>
    <dbReference type="NCBI Taxonomy" id="1141878"/>
    <lineage>
        <taxon>Bacteria</taxon>
        <taxon>Thermotogati</taxon>
        <taxon>Deinococcota</taxon>
        <taxon>Deinococci</taxon>
        <taxon>Deinococcales</taxon>
        <taxon>Deinococcaceae</taxon>
        <taxon>Deinococcus</taxon>
    </lineage>
</organism>
<proteinExistence type="predicted"/>
<name>A0A7W8KGJ4_9DEIO</name>
<evidence type="ECO:0000313" key="4">
    <source>
        <dbReference type="Proteomes" id="UP000539473"/>
    </source>
</evidence>
<dbReference type="Proteomes" id="UP000539473">
    <property type="component" value="Unassembled WGS sequence"/>
</dbReference>
<reference evidence="5" key="2">
    <citation type="journal article" date="2019" name="Int. J. Syst. Evol. Microbiol.">
        <title>The Global Catalogue of Microorganisms (GCM) 10K type strain sequencing project: providing services to taxonomists for standard genome sequencing and annotation.</title>
        <authorList>
            <consortium name="The Broad Institute Genomics Platform"/>
            <consortium name="The Broad Institute Genome Sequencing Center for Infectious Disease"/>
            <person name="Wu L."/>
            <person name="Ma J."/>
        </authorList>
    </citation>
    <scope>NUCLEOTIDE SEQUENCE [LARGE SCALE GENOMIC DNA]</scope>
    <source>
        <strain evidence="5">CGMCC 1.18437</strain>
    </source>
</reference>
<dbReference type="RefSeq" id="WP_184111335.1">
    <property type="nucleotide sequence ID" value="NZ_BNAJ01000004.1"/>
</dbReference>
<sequence>MPQDNLTDHHVDQRRDLYAAAKRIDAPPQWAGQATAPPFCWGVYPHFTRTWDHVQPPSQRVGRPRHGWTSVSLHPGSRSDLGTLAARIIVGTPGSA</sequence>
<evidence type="ECO:0000313" key="2">
    <source>
        <dbReference type="EMBL" id="GHF42826.1"/>
    </source>
</evidence>
<dbReference type="Proteomes" id="UP000619376">
    <property type="component" value="Unassembled WGS sequence"/>
</dbReference>
<reference evidence="2" key="4">
    <citation type="submission" date="2024-05" db="EMBL/GenBank/DDBJ databases">
        <authorList>
            <person name="Sun Q."/>
            <person name="Zhou Y."/>
        </authorList>
    </citation>
    <scope>NUCLEOTIDE SEQUENCE</scope>
    <source>
        <strain evidence="2">CGMCC 1.18437</strain>
    </source>
</reference>
<gene>
    <name evidence="2" type="ORF">GCM10017781_18960</name>
    <name evidence="3" type="ORF">HNQ07_002070</name>
</gene>
<reference evidence="3 4" key="3">
    <citation type="submission" date="2020-08" db="EMBL/GenBank/DDBJ databases">
        <title>Genomic Encyclopedia of Type Strains, Phase IV (KMG-IV): sequencing the most valuable type-strain genomes for metagenomic binning, comparative biology and taxonomic classification.</title>
        <authorList>
            <person name="Goeker M."/>
        </authorList>
    </citation>
    <scope>NUCLEOTIDE SEQUENCE [LARGE SCALE GENOMIC DNA]</scope>
    <source>
        <strain evidence="3 4">DSM 27521</strain>
    </source>
</reference>
<feature type="region of interest" description="Disordered" evidence="1">
    <location>
        <begin position="55"/>
        <end position="76"/>
    </location>
</feature>
<dbReference type="EMBL" id="JACHFK010000004">
    <property type="protein sequence ID" value="MBB5376606.1"/>
    <property type="molecule type" value="Genomic_DNA"/>
</dbReference>
<evidence type="ECO:0000313" key="5">
    <source>
        <dbReference type="Proteomes" id="UP000619376"/>
    </source>
</evidence>
<accession>A0A7W8KGJ4</accession>
<dbReference type="EMBL" id="BNAJ01000004">
    <property type="protein sequence ID" value="GHF42826.1"/>
    <property type="molecule type" value="Genomic_DNA"/>
</dbReference>
<protein>
    <submittedName>
        <fullName evidence="3">Uncharacterized protein</fullName>
    </submittedName>
</protein>
<reference evidence="2" key="1">
    <citation type="journal article" date="2014" name="Int. J. Syst. Evol. Microbiol.">
        <title>Complete genome of a new Firmicutes species belonging to the dominant human colonic microbiota ('Ruminococcus bicirculans') reveals two chromosomes and a selective capacity to utilize plant glucans.</title>
        <authorList>
            <consortium name="NISC Comparative Sequencing Program"/>
            <person name="Wegmann U."/>
            <person name="Louis P."/>
            <person name="Goesmann A."/>
            <person name="Henrissat B."/>
            <person name="Duncan S.H."/>
            <person name="Flint H.J."/>
        </authorList>
    </citation>
    <scope>NUCLEOTIDE SEQUENCE</scope>
    <source>
        <strain evidence="2">CGMCC 1.18437</strain>
    </source>
</reference>
<comment type="caution">
    <text evidence="3">The sequence shown here is derived from an EMBL/GenBank/DDBJ whole genome shotgun (WGS) entry which is preliminary data.</text>
</comment>
<evidence type="ECO:0000256" key="1">
    <source>
        <dbReference type="SAM" id="MobiDB-lite"/>
    </source>
</evidence>